<protein>
    <recommendedName>
        <fullName evidence="2 6">S-formylglutathione hydrolase</fullName>
        <ecNumber evidence="2 6">3.1.2.12</ecNumber>
    </recommendedName>
</protein>
<dbReference type="Proteomes" id="UP000249081">
    <property type="component" value="Unassembled WGS sequence"/>
</dbReference>
<dbReference type="InterPro" id="IPR029058">
    <property type="entry name" value="AB_hydrolase_fold"/>
</dbReference>
<dbReference type="NCBIfam" id="TIGR02821">
    <property type="entry name" value="fghA_ester_D"/>
    <property type="match status" value="1"/>
</dbReference>
<evidence type="ECO:0000256" key="6">
    <source>
        <dbReference type="NCBIfam" id="TIGR02821"/>
    </source>
</evidence>
<evidence type="ECO:0000256" key="5">
    <source>
        <dbReference type="ARBA" id="ARBA00047590"/>
    </source>
</evidence>
<dbReference type="Pfam" id="PF00756">
    <property type="entry name" value="Esterase"/>
    <property type="match status" value="1"/>
</dbReference>
<evidence type="ECO:0000256" key="2">
    <source>
        <dbReference type="ARBA" id="ARBA00012479"/>
    </source>
</evidence>
<evidence type="ECO:0000256" key="1">
    <source>
        <dbReference type="ARBA" id="ARBA00005622"/>
    </source>
</evidence>
<evidence type="ECO:0000256" key="7">
    <source>
        <dbReference type="PIRSR" id="PIRSR614186-1"/>
    </source>
</evidence>
<keyword evidence="4 8" id="KW-0378">Hydrolase</keyword>
<evidence type="ECO:0000313" key="9">
    <source>
        <dbReference type="EMBL" id="PZO33346.1"/>
    </source>
</evidence>
<feature type="active site" description="Charge relay system" evidence="7">
    <location>
        <position position="234"/>
    </location>
</feature>
<dbReference type="FunFam" id="3.40.50.1820:FF:000002">
    <property type="entry name" value="S-formylglutathione hydrolase"/>
    <property type="match status" value="1"/>
</dbReference>
<dbReference type="EC" id="3.1.2.12" evidence="2 6"/>
<dbReference type="GO" id="GO:0018738">
    <property type="term" value="F:S-formylglutathione hydrolase activity"/>
    <property type="evidence" value="ECO:0007669"/>
    <property type="project" value="UniProtKB-UniRule"/>
</dbReference>
<evidence type="ECO:0000256" key="4">
    <source>
        <dbReference type="ARBA" id="ARBA00022801"/>
    </source>
</evidence>
<dbReference type="InterPro" id="IPR014186">
    <property type="entry name" value="S-formylglutathione_hydrol"/>
</dbReference>
<dbReference type="SUPFAM" id="SSF53474">
    <property type="entry name" value="alpha/beta-Hydrolases"/>
    <property type="match status" value="1"/>
</dbReference>
<comment type="catalytic activity">
    <reaction evidence="5 8">
        <text>S-formylglutathione + H2O = formate + glutathione + H(+)</text>
        <dbReference type="Rhea" id="RHEA:14961"/>
        <dbReference type="ChEBI" id="CHEBI:15377"/>
        <dbReference type="ChEBI" id="CHEBI:15378"/>
        <dbReference type="ChEBI" id="CHEBI:15740"/>
        <dbReference type="ChEBI" id="CHEBI:57688"/>
        <dbReference type="ChEBI" id="CHEBI:57925"/>
        <dbReference type="EC" id="3.1.2.12"/>
    </reaction>
</comment>
<evidence type="ECO:0000256" key="8">
    <source>
        <dbReference type="RuleBase" id="RU363068"/>
    </source>
</evidence>
<sequence>MPLTPHNQHACFGGTVGYYSHPSDACNGDMRFAVFVPPQAQAGPVPVLFYLSGLTCTEDNFTAKAGAQRYAAEQGLMLVAPDTSPRGADIPDEDAWDFGTGAGFYVDATQAPWSTHYNMYSYVVQELPELIAQEFSVRRDRMGIFGHSMGGHGALVCGLRNPDLFKSISAFAPIAAPTQCPWGKKAFSGYLGADTAAWQQYDATALVKDHSQPDGQRPAQGSQRTILIDQGSADSFLAQNQLLPEVFEAACKSAGQPLILRMQPGYDHSYFFIASFMADHLRHHADVLTKD</sequence>
<reference evidence="10" key="1">
    <citation type="submission" date="2018-04" db="EMBL/GenBank/DDBJ databases">
        <authorList>
            <person name="Cornet L."/>
        </authorList>
    </citation>
    <scope>NUCLEOTIDE SEQUENCE [LARGE SCALE GENOMIC DNA]</scope>
</reference>
<accession>A0A2W4VLD8</accession>
<gene>
    <name evidence="9" type="primary">fghA</name>
    <name evidence="9" type="ORF">DCF17_22125</name>
</gene>
<feature type="active site" description="Charge relay system" evidence="7">
    <location>
        <position position="148"/>
    </location>
</feature>
<dbReference type="EMBL" id="QBMN01000261">
    <property type="protein sequence ID" value="PZO33346.1"/>
    <property type="molecule type" value="Genomic_DNA"/>
</dbReference>
<dbReference type="AlphaFoldDB" id="A0A2W4VLD8"/>
<comment type="similarity">
    <text evidence="1 8">Belongs to the esterase D family.</text>
</comment>
<dbReference type="PANTHER" id="PTHR10061:SF0">
    <property type="entry name" value="S-FORMYLGLUTATHIONE HYDROLASE"/>
    <property type="match status" value="1"/>
</dbReference>
<comment type="function">
    <text evidence="8">Serine hydrolase involved in the detoxification of formaldehyde.</text>
</comment>
<proteinExistence type="inferred from homology"/>
<reference evidence="9 10" key="2">
    <citation type="submission" date="2018-06" db="EMBL/GenBank/DDBJ databases">
        <title>Metagenomic assembly of (sub)arctic Cyanobacteria and their associated microbiome from non-axenic cultures.</title>
        <authorList>
            <person name="Baurain D."/>
        </authorList>
    </citation>
    <scope>NUCLEOTIDE SEQUENCE [LARGE SCALE GENOMIC DNA]</scope>
    <source>
        <strain evidence="9">ULC041bin1</strain>
    </source>
</reference>
<dbReference type="Gene3D" id="3.40.50.1820">
    <property type="entry name" value="alpha/beta hydrolase"/>
    <property type="match status" value="1"/>
</dbReference>
<dbReference type="GO" id="GO:0046294">
    <property type="term" value="P:formaldehyde catabolic process"/>
    <property type="evidence" value="ECO:0007669"/>
    <property type="project" value="InterPro"/>
</dbReference>
<dbReference type="GO" id="GO:0052689">
    <property type="term" value="F:carboxylic ester hydrolase activity"/>
    <property type="evidence" value="ECO:0007669"/>
    <property type="project" value="UniProtKB-KW"/>
</dbReference>
<evidence type="ECO:0000256" key="3">
    <source>
        <dbReference type="ARBA" id="ARBA00022487"/>
    </source>
</evidence>
<feature type="active site" description="Charge relay system" evidence="7">
    <location>
        <position position="268"/>
    </location>
</feature>
<keyword evidence="3 8" id="KW-0719">Serine esterase</keyword>
<organism evidence="9 10">
    <name type="scientific">Shackletoniella antarctica</name>
    <dbReference type="NCBI Taxonomy" id="268115"/>
    <lineage>
        <taxon>Bacteria</taxon>
        <taxon>Bacillati</taxon>
        <taxon>Cyanobacteriota</taxon>
        <taxon>Cyanophyceae</taxon>
        <taxon>Oculatellales</taxon>
        <taxon>Oculatellaceae</taxon>
        <taxon>Shackletoniella</taxon>
    </lineage>
</organism>
<dbReference type="InterPro" id="IPR000801">
    <property type="entry name" value="Esterase-like"/>
</dbReference>
<evidence type="ECO:0000313" key="10">
    <source>
        <dbReference type="Proteomes" id="UP000249081"/>
    </source>
</evidence>
<dbReference type="GO" id="GO:0005829">
    <property type="term" value="C:cytosol"/>
    <property type="evidence" value="ECO:0007669"/>
    <property type="project" value="TreeGrafter"/>
</dbReference>
<name>A0A2W4VLD8_9CYAN</name>
<dbReference type="PANTHER" id="PTHR10061">
    <property type="entry name" value="S-FORMYLGLUTATHIONE HYDROLASE"/>
    <property type="match status" value="1"/>
</dbReference>
<comment type="caution">
    <text evidence="9">The sequence shown here is derived from an EMBL/GenBank/DDBJ whole genome shotgun (WGS) entry which is preliminary data.</text>
</comment>